<feature type="transmembrane region" description="Helical" evidence="7">
    <location>
        <begin position="444"/>
        <end position="464"/>
    </location>
</feature>
<proteinExistence type="predicted"/>
<dbReference type="FunFam" id="1.20.1250.20:FF:000140">
    <property type="entry name" value="Putative MFS phospholipid transporter"/>
    <property type="match status" value="1"/>
</dbReference>
<comment type="subcellular location">
    <subcellularLocation>
        <location evidence="1">Membrane</location>
        <topology evidence="1">Multi-pass membrane protein</topology>
    </subcellularLocation>
</comment>
<feature type="transmembrane region" description="Helical" evidence="7">
    <location>
        <begin position="365"/>
        <end position="384"/>
    </location>
</feature>
<evidence type="ECO:0000256" key="1">
    <source>
        <dbReference type="ARBA" id="ARBA00004141"/>
    </source>
</evidence>
<evidence type="ECO:0000256" key="6">
    <source>
        <dbReference type="SAM" id="MobiDB-lite"/>
    </source>
</evidence>
<dbReference type="Pfam" id="PF00083">
    <property type="entry name" value="Sugar_tr"/>
    <property type="match status" value="2"/>
</dbReference>
<name>A0A316Z2R3_9BASI</name>
<feature type="transmembrane region" description="Helical" evidence="7">
    <location>
        <begin position="339"/>
        <end position="359"/>
    </location>
</feature>
<dbReference type="Proteomes" id="UP000245946">
    <property type="component" value="Unassembled WGS sequence"/>
</dbReference>
<keyword evidence="10" id="KW-1185">Reference proteome</keyword>
<dbReference type="GO" id="GO:0005886">
    <property type="term" value="C:plasma membrane"/>
    <property type="evidence" value="ECO:0007669"/>
    <property type="project" value="TreeGrafter"/>
</dbReference>
<evidence type="ECO:0000313" key="10">
    <source>
        <dbReference type="Proteomes" id="UP000245946"/>
    </source>
</evidence>
<evidence type="ECO:0000256" key="2">
    <source>
        <dbReference type="ARBA" id="ARBA00022448"/>
    </source>
</evidence>
<feature type="transmembrane region" description="Helical" evidence="7">
    <location>
        <begin position="270"/>
        <end position="291"/>
    </location>
</feature>
<keyword evidence="3 7" id="KW-0812">Transmembrane</keyword>
<keyword evidence="5 7" id="KW-0472">Membrane</keyword>
<dbReference type="EMBL" id="KZ819305">
    <property type="protein sequence ID" value="PWN95374.1"/>
    <property type="molecule type" value="Genomic_DNA"/>
</dbReference>
<feature type="transmembrane region" description="Helical" evidence="7">
    <location>
        <begin position="223"/>
        <end position="244"/>
    </location>
</feature>
<evidence type="ECO:0000256" key="7">
    <source>
        <dbReference type="SAM" id="Phobius"/>
    </source>
</evidence>
<dbReference type="InterPro" id="IPR005828">
    <property type="entry name" value="MFS_sugar_transport-like"/>
</dbReference>
<dbReference type="PANTHER" id="PTHR23508">
    <property type="entry name" value="CARBOXYLIC ACID TRANSPORTER PROTEIN HOMOLOG"/>
    <property type="match status" value="1"/>
</dbReference>
<feature type="domain" description="Major facilitator superfamily (MFS) profile" evidence="8">
    <location>
        <begin position="49"/>
        <end position="468"/>
    </location>
</feature>
<feature type="region of interest" description="Disordered" evidence="6">
    <location>
        <begin position="1"/>
        <end position="33"/>
    </location>
</feature>
<feature type="transmembrane region" description="Helical" evidence="7">
    <location>
        <begin position="311"/>
        <end position="332"/>
    </location>
</feature>
<dbReference type="Gene3D" id="1.20.1250.20">
    <property type="entry name" value="MFS general substrate transporter like domains"/>
    <property type="match status" value="1"/>
</dbReference>
<keyword evidence="4 7" id="KW-1133">Transmembrane helix</keyword>
<feature type="transmembrane region" description="Helical" evidence="7">
    <location>
        <begin position="145"/>
        <end position="163"/>
    </location>
</feature>
<feature type="transmembrane region" description="Helical" evidence="7">
    <location>
        <begin position="117"/>
        <end position="139"/>
    </location>
</feature>
<dbReference type="InterPro" id="IPR036259">
    <property type="entry name" value="MFS_trans_sf"/>
</dbReference>
<evidence type="ECO:0000313" key="9">
    <source>
        <dbReference type="EMBL" id="PWN95374.1"/>
    </source>
</evidence>
<sequence>MSAADVITPTAEHPSPIEEKPVVTSRSDSELDVQAPRKRKLGELGPVAMIFACGTALFSDGYINASAGPVNTMLRRIYADYPHVSQAASLFSSLAFAGTVVGMLVFGVLSDRIGRKFGMIFCSLWLTLFSILIAGAWGAGGSTGGLFAALQAYRFLLGIGIGGEYPSGSVASAESTEAKGVNPKRTQSLFILATNTAIDFGFVIAPLVTAILLEIFGERHLVWVWRLTLGLGAIPPALVLFFRFRMQEPAQYKRGAIRHKLPWGLILRKYWVRLTAVSIAWFCYDWVSYPAGLLSSLFLSGLVGDSLQKSLWWSVVINLFYIPGTLIGAYVSDRLGPKYTFITALLVQAAFGFGLAGGFPHLRNNLAGIIILYGCFVAAGEAGPGNNLGLLASKAVAPTAVRGQFYGIAAAIGKVGAFTGTYAFTAIQSSVSGGNTDADIAYETPFYIGAGLALVSAAIVYLFIPPVTHDGMARLDAEFEAYLAEHGYDMSLMGLKDAAADSEAAPVRESDEKASR</sequence>
<feature type="transmembrane region" description="Helical" evidence="7">
    <location>
        <begin position="405"/>
        <end position="424"/>
    </location>
</feature>
<dbReference type="InterPro" id="IPR020846">
    <property type="entry name" value="MFS_dom"/>
</dbReference>
<protein>
    <submittedName>
        <fullName evidence="9">MFS general substrate transporter</fullName>
    </submittedName>
</protein>
<dbReference type="OrthoDB" id="2261376at2759"/>
<feature type="transmembrane region" description="Helical" evidence="7">
    <location>
        <begin position="189"/>
        <end position="217"/>
    </location>
</feature>
<evidence type="ECO:0000256" key="4">
    <source>
        <dbReference type="ARBA" id="ARBA00022989"/>
    </source>
</evidence>
<gene>
    <name evidence="9" type="ORF">FA09DRAFT_341291</name>
</gene>
<dbReference type="PANTHER" id="PTHR23508:SF10">
    <property type="entry name" value="CARBOXYLIC ACID TRANSPORTER PROTEIN HOMOLOG"/>
    <property type="match status" value="1"/>
</dbReference>
<dbReference type="SUPFAM" id="SSF103473">
    <property type="entry name" value="MFS general substrate transporter"/>
    <property type="match status" value="1"/>
</dbReference>
<evidence type="ECO:0000259" key="8">
    <source>
        <dbReference type="PROSITE" id="PS50850"/>
    </source>
</evidence>
<accession>A0A316Z2R3</accession>
<feature type="transmembrane region" description="Helical" evidence="7">
    <location>
        <begin position="47"/>
        <end position="67"/>
    </location>
</feature>
<feature type="transmembrane region" description="Helical" evidence="7">
    <location>
        <begin position="87"/>
        <end position="110"/>
    </location>
</feature>
<dbReference type="STRING" id="58919.A0A316Z2R3"/>
<dbReference type="GO" id="GO:0046943">
    <property type="term" value="F:carboxylic acid transmembrane transporter activity"/>
    <property type="evidence" value="ECO:0007669"/>
    <property type="project" value="TreeGrafter"/>
</dbReference>
<dbReference type="GeneID" id="37271972"/>
<organism evidence="9 10">
    <name type="scientific">Tilletiopsis washingtonensis</name>
    <dbReference type="NCBI Taxonomy" id="58919"/>
    <lineage>
        <taxon>Eukaryota</taxon>
        <taxon>Fungi</taxon>
        <taxon>Dikarya</taxon>
        <taxon>Basidiomycota</taxon>
        <taxon>Ustilaginomycotina</taxon>
        <taxon>Exobasidiomycetes</taxon>
        <taxon>Entylomatales</taxon>
        <taxon>Entylomatales incertae sedis</taxon>
        <taxon>Tilletiopsis</taxon>
    </lineage>
</organism>
<keyword evidence="2" id="KW-0813">Transport</keyword>
<dbReference type="AlphaFoldDB" id="A0A316Z2R3"/>
<evidence type="ECO:0000256" key="5">
    <source>
        <dbReference type="ARBA" id="ARBA00023136"/>
    </source>
</evidence>
<evidence type="ECO:0000256" key="3">
    <source>
        <dbReference type="ARBA" id="ARBA00022692"/>
    </source>
</evidence>
<dbReference type="PROSITE" id="PS50850">
    <property type="entry name" value="MFS"/>
    <property type="match status" value="1"/>
</dbReference>
<reference evidence="9 10" key="1">
    <citation type="journal article" date="2018" name="Mol. Biol. Evol.">
        <title>Broad Genomic Sampling Reveals a Smut Pathogenic Ancestry of the Fungal Clade Ustilaginomycotina.</title>
        <authorList>
            <person name="Kijpornyongpan T."/>
            <person name="Mondo S.J."/>
            <person name="Barry K."/>
            <person name="Sandor L."/>
            <person name="Lee J."/>
            <person name="Lipzen A."/>
            <person name="Pangilinan J."/>
            <person name="LaButti K."/>
            <person name="Hainaut M."/>
            <person name="Henrissat B."/>
            <person name="Grigoriev I.V."/>
            <person name="Spatafora J.W."/>
            <person name="Aime M.C."/>
        </authorList>
    </citation>
    <scope>NUCLEOTIDE SEQUENCE [LARGE SCALE GENOMIC DNA]</scope>
    <source>
        <strain evidence="9 10">MCA 4186</strain>
    </source>
</reference>
<dbReference type="RefSeq" id="XP_025595653.1">
    <property type="nucleotide sequence ID" value="XM_025744428.1"/>
</dbReference>